<reference evidence="2 3" key="1">
    <citation type="submission" date="2016-05" db="EMBL/GenBank/DDBJ databases">
        <title>Microbial solvent formation.</title>
        <authorList>
            <person name="Poehlein A."/>
            <person name="Montoya Solano J.D."/>
            <person name="Flitsch S."/>
            <person name="Krabben P."/>
            <person name="Duerre P."/>
            <person name="Daniel R."/>
        </authorList>
    </citation>
    <scope>NUCLEOTIDE SEQUENCE [LARGE SCALE GENOMIC DNA]</scope>
    <source>
        <strain evidence="2 3">L1-8</strain>
    </source>
</reference>
<organism evidence="2 3">
    <name type="scientific">Clostridium saccharobutylicum</name>
    <dbReference type="NCBI Taxonomy" id="169679"/>
    <lineage>
        <taxon>Bacteria</taxon>
        <taxon>Bacillati</taxon>
        <taxon>Bacillota</taxon>
        <taxon>Clostridia</taxon>
        <taxon>Eubacteriales</taxon>
        <taxon>Clostridiaceae</taxon>
        <taxon>Clostridium</taxon>
    </lineage>
</organism>
<dbReference type="InterPro" id="IPR001387">
    <property type="entry name" value="Cro/C1-type_HTH"/>
</dbReference>
<comment type="caution">
    <text evidence="2">The sequence shown here is derived from an EMBL/GenBank/DDBJ whole genome shotgun (WGS) entry which is preliminary data.</text>
</comment>
<protein>
    <recommendedName>
        <fullName evidence="1">HTH cro/C1-type domain-containing protein</fullName>
    </recommendedName>
</protein>
<evidence type="ECO:0000313" key="2">
    <source>
        <dbReference type="EMBL" id="OOM06793.1"/>
    </source>
</evidence>
<proteinExistence type="predicted"/>
<dbReference type="AlphaFoldDB" id="A0A1S8MRH5"/>
<accession>A0A1S8MRH5</accession>
<dbReference type="InterPro" id="IPR010982">
    <property type="entry name" value="Lambda_DNA-bd_dom_sf"/>
</dbReference>
<dbReference type="SMART" id="SM00530">
    <property type="entry name" value="HTH_XRE"/>
    <property type="match status" value="1"/>
</dbReference>
<dbReference type="Proteomes" id="UP000191154">
    <property type="component" value="Unassembled WGS sequence"/>
</dbReference>
<sequence>MFDSELLSNLIKQAQGDISLNNFARKCNISSSTLSRIINAKNSCPPAPSTLQKIAAASHNGITYDQLMSAAGYINSGETAVEMPSLTDSVLTKRDEKDITKRIEALKEDLKNGEGLMLSGNPMSPEAIESLMEALSSGIRLAKIANKKYTPNKYKK</sequence>
<dbReference type="GO" id="GO:0003677">
    <property type="term" value="F:DNA binding"/>
    <property type="evidence" value="ECO:0007669"/>
    <property type="project" value="InterPro"/>
</dbReference>
<dbReference type="RefSeq" id="WP_077867202.1">
    <property type="nucleotide sequence ID" value="NZ_LZYZ01000009.1"/>
</dbReference>
<evidence type="ECO:0000259" key="1">
    <source>
        <dbReference type="SMART" id="SM00530"/>
    </source>
</evidence>
<feature type="domain" description="HTH cro/C1-type" evidence="1">
    <location>
        <begin position="6"/>
        <end position="67"/>
    </location>
</feature>
<evidence type="ECO:0000313" key="3">
    <source>
        <dbReference type="Proteomes" id="UP000191154"/>
    </source>
</evidence>
<dbReference type="Gene3D" id="1.10.260.40">
    <property type="entry name" value="lambda repressor-like DNA-binding domains"/>
    <property type="match status" value="1"/>
</dbReference>
<name>A0A1S8MRH5_CLOSA</name>
<dbReference type="SUPFAM" id="SSF47413">
    <property type="entry name" value="lambda repressor-like DNA-binding domains"/>
    <property type="match status" value="1"/>
</dbReference>
<gene>
    <name evidence="2" type="ORF">CLOSAC_42230</name>
</gene>
<dbReference type="CDD" id="cd00093">
    <property type="entry name" value="HTH_XRE"/>
    <property type="match status" value="1"/>
</dbReference>
<dbReference type="EMBL" id="LZYZ01000009">
    <property type="protein sequence ID" value="OOM06793.1"/>
    <property type="molecule type" value="Genomic_DNA"/>
</dbReference>